<dbReference type="Pfam" id="PF01814">
    <property type="entry name" value="Hemerythrin"/>
    <property type="match status" value="1"/>
</dbReference>
<evidence type="ECO:0000259" key="5">
    <source>
        <dbReference type="Pfam" id="PF01814"/>
    </source>
</evidence>
<evidence type="ECO:0000256" key="1">
    <source>
        <dbReference type="ARBA" id="ARBA00004496"/>
    </source>
</evidence>
<dbReference type="InterPro" id="IPR019903">
    <property type="entry name" value="RIC_family"/>
</dbReference>
<keyword evidence="4" id="KW-0408">Iron</keyword>
<dbReference type="SUPFAM" id="SSF140683">
    <property type="entry name" value="SP0561-like"/>
    <property type="match status" value="1"/>
</dbReference>
<keyword evidence="2" id="KW-0963">Cytoplasm</keyword>
<dbReference type="InterPro" id="IPR012312">
    <property type="entry name" value="Hemerythrin-like"/>
</dbReference>
<dbReference type="Gene3D" id="1.10.3910.10">
    <property type="entry name" value="SP0561-like"/>
    <property type="match status" value="1"/>
</dbReference>
<reference evidence="7" key="1">
    <citation type="journal article" date="2022" name="Int. J. Syst. Evol. Microbiol.">
        <title>Anaeromyxobacter oryzae sp. nov., Anaeromyxobacter diazotrophicus sp. nov. and Anaeromyxobacter paludicola sp. nov., isolated from paddy soils.</title>
        <authorList>
            <person name="Itoh H."/>
            <person name="Xu Z."/>
            <person name="Mise K."/>
            <person name="Masuda Y."/>
            <person name="Ushijima N."/>
            <person name="Hayakawa C."/>
            <person name="Shiratori Y."/>
            <person name="Senoo K."/>
        </authorList>
    </citation>
    <scope>NUCLEOTIDE SEQUENCE [LARGE SCALE GENOMIC DNA]</scope>
    <source>
        <strain evidence="7">Red630</strain>
    </source>
</reference>
<dbReference type="EMBL" id="AP025592">
    <property type="protein sequence ID" value="BDG10557.1"/>
    <property type="molecule type" value="Genomic_DNA"/>
</dbReference>
<organism evidence="6 7">
    <name type="scientific">Anaeromyxobacter paludicola</name>
    <dbReference type="NCBI Taxonomy" id="2918171"/>
    <lineage>
        <taxon>Bacteria</taxon>
        <taxon>Pseudomonadati</taxon>
        <taxon>Myxococcota</taxon>
        <taxon>Myxococcia</taxon>
        <taxon>Myxococcales</taxon>
        <taxon>Cystobacterineae</taxon>
        <taxon>Anaeromyxobacteraceae</taxon>
        <taxon>Anaeromyxobacter</taxon>
    </lineage>
</organism>
<evidence type="ECO:0000256" key="4">
    <source>
        <dbReference type="ARBA" id="ARBA00023004"/>
    </source>
</evidence>
<protein>
    <submittedName>
        <fullName evidence="6">Iron-sulfur cluster repair di-iron protein</fullName>
    </submittedName>
</protein>
<keyword evidence="3" id="KW-0479">Metal-binding</keyword>
<gene>
    <name evidence="6" type="primary">scdA</name>
    <name evidence="6" type="ORF">AMPC_36700</name>
</gene>
<proteinExistence type="predicted"/>
<dbReference type="NCBIfam" id="TIGR03652">
    <property type="entry name" value="FeS_repair_RIC"/>
    <property type="match status" value="1"/>
</dbReference>
<dbReference type="InterPro" id="IPR038062">
    <property type="entry name" value="ScdA-like_N_sf"/>
</dbReference>
<dbReference type="Gene3D" id="1.20.120.520">
    <property type="entry name" value="nmb1532 protein domain like"/>
    <property type="match status" value="1"/>
</dbReference>
<sequence length="226" mass="24978">MTMIDRNETIAQIVTAHPAAARVFQKHGLDYCCHGNVKLPEACEPRGLDPERLFGEVEAALSASDAPAEDPRTLSTPALLARIIDRHHGYLRRTLPYVAPISAKVAKVHGAHDPRLVEVDRAFTELSAALLPHLDEEEQVLFPALASRAPDPALLARELDKMMTDHLAVGDLLARIRTLTDDFTLPEWGCNTYRVLLSELDAIEADTLAHVHLENHVLMPRFVPGN</sequence>
<dbReference type="RefSeq" id="WP_248343065.1">
    <property type="nucleotide sequence ID" value="NZ_AP025592.1"/>
</dbReference>
<accession>A0ABM7XF85</accession>
<dbReference type="PANTHER" id="PTHR36438">
    <property type="entry name" value="IRON-SULFUR CLUSTER REPAIR PROTEIN YTFE"/>
    <property type="match status" value="1"/>
</dbReference>
<dbReference type="Proteomes" id="UP001162734">
    <property type="component" value="Chromosome"/>
</dbReference>
<name>A0ABM7XF85_9BACT</name>
<evidence type="ECO:0000256" key="3">
    <source>
        <dbReference type="ARBA" id="ARBA00022723"/>
    </source>
</evidence>
<dbReference type="Pfam" id="PF04405">
    <property type="entry name" value="ScdA_N"/>
    <property type="match status" value="1"/>
</dbReference>
<keyword evidence="7" id="KW-1185">Reference proteome</keyword>
<feature type="domain" description="Hemerythrin-like" evidence="5">
    <location>
        <begin position="81"/>
        <end position="221"/>
    </location>
</feature>
<evidence type="ECO:0000313" key="6">
    <source>
        <dbReference type="EMBL" id="BDG10557.1"/>
    </source>
</evidence>
<evidence type="ECO:0000313" key="7">
    <source>
        <dbReference type="Proteomes" id="UP001162734"/>
    </source>
</evidence>
<comment type="subcellular location">
    <subcellularLocation>
        <location evidence="1">Cytoplasm</location>
    </subcellularLocation>
</comment>
<evidence type="ECO:0000256" key="2">
    <source>
        <dbReference type="ARBA" id="ARBA00022490"/>
    </source>
</evidence>
<dbReference type="PANTHER" id="PTHR36438:SF1">
    <property type="entry name" value="IRON-SULFUR CLUSTER REPAIR PROTEIN YTFE"/>
    <property type="match status" value="1"/>
</dbReference>